<protein>
    <recommendedName>
        <fullName evidence="1">Metal-dependent carboxypeptidase</fullName>
        <ecNumber evidence="1">3.4.17.19</ecNumber>
    </recommendedName>
</protein>
<comment type="similarity">
    <text evidence="1">Belongs to the peptidase M32 family.</text>
</comment>
<keyword evidence="6" id="KW-1185">Reference proteome</keyword>
<dbReference type="PRINTS" id="PR00998">
    <property type="entry name" value="CRBOXYPTASET"/>
</dbReference>
<dbReference type="GO" id="GO:0006508">
    <property type="term" value="P:proteolysis"/>
    <property type="evidence" value="ECO:0007669"/>
    <property type="project" value="UniProtKB-UniRule"/>
</dbReference>
<dbReference type="Gene3D" id="1.10.1370.30">
    <property type="match status" value="1"/>
</dbReference>
<proteinExistence type="inferred from homology"/>
<feature type="binding site" evidence="2">
    <location>
        <position position="267"/>
    </location>
    <ligand>
        <name>Zn(2+)</name>
        <dbReference type="ChEBI" id="CHEBI:29105"/>
        <note>catalytic</note>
    </ligand>
</feature>
<feature type="binding site" evidence="2">
    <location>
        <position position="263"/>
    </location>
    <ligand>
        <name>Zn(2+)</name>
        <dbReference type="ChEBI" id="CHEBI:29105"/>
        <note>catalytic</note>
    </ligand>
</feature>
<dbReference type="InterPro" id="IPR001333">
    <property type="entry name" value="Peptidase_M32_Taq"/>
</dbReference>
<comment type="function">
    <text evidence="1">Broad specificity carboxypetidase that releases amino acids sequentially from the C-terminus, including neutral, aromatic, polar and basic residues.</text>
</comment>
<evidence type="ECO:0000256" key="3">
    <source>
        <dbReference type="PIRSR" id="PIRSR006615-2"/>
    </source>
</evidence>
<dbReference type="STRING" id="134605.HMPREF3206_00424"/>
<name>A0A133NJ69_9FUSO</name>
<evidence type="ECO:0000256" key="2">
    <source>
        <dbReference type="PIRSR" id="PIRSR006615-1"/>
    </source>
</evidence>
<dbReference type="RefSeq" id="WP_060793420.1">
    <property type="nucleotide sequence ID" value="NZ_KQ956516.1"/>
</dbReference>
<gene>
    <name evidence="5" type="ORF">HMPREF3206_00424</name>
</gene>
<reference evidence="6" key="1">
    <citation type="submission" date="2016-01" db="EMBL/GenBank/DDBJ databases">
        <authorList>
            <person name="Mitreva M."/>
            <person name="Pepin K.H."/>
            <person name="Mihindukulasuriya K.A."/>
            <person name="Fulton R."/>
            <person name="Fronick C."/>
            <person name="O'Laughlin M."/>
            <person name="Miner T."/>
            <person name="Herter B."/>
            <person name="Rosa B.A."/>
            <person name="Cordes M."/>
            <person name="Tomlinson C."/>
            <person name="Wollam A."/>
            <person name="Palsikar V.B."/>
            <person name="Mardis E.R."/>
            <person name="Wilson R.K."/>
        </authorList>
    </citation>
    <scope>NUCLEOTIDE SEQUENCE [LARGE SCALE GENOMIC DNA]</scope>
    <source>
        <strain evidence="6">CMW8396</strain>
    </source>
</reference>
<keyword evidence="1" id="KW-0482">Metalloprotease</keyword>
<dbReference type="PIRSF" id="PIRSF006615">
    <property type="entry name" value="Zn_crbxpep_Taq"/>
    <property type="match status" value="1"/>
</dbReference>
<keyword evidence="1" id="KW-0378">Hydrolase</keyword>
<keyword evidence="2" id="KW-0862">Zinc</keyword>
<evidence type="ECO:0000256" key="4">
    <source>
        <dbReference type="SAM" id="Coils"/>
    </source>
</evidence>
<dbReference type="PATRIC" id="fig|134605.3.peg.426"/>
<sequence>MKDKIQEFKECIKEKKYLLASIEVLQWELETLAPKKGQDYLSEVLAYMSMKDYELSTSDKFQNLVRDLLQEKESLELILQKEVEQAAEEMEKMKKIPAEEYRAYAELCAKNQGIWEEAKQNNNFQLVEENLTKIFEYNRKFARYLQKEEKNLYDVLLRDYEKGMTCEKLDVFFASLKKEIVPLLHKIQKKKKQSFPFLTSPISKEKQKEFCHLLAEYLGFDFERGILAESEHPFTLNINKKDVRITTKYVEALPFSSIFSTIHETGHAIYEQQIGDELVSTLLGSGGSMGLHESQSRFWENIIGRSFEFWKELYSSLQTHFTSLKTIPLEEFYQAINQVEASLIRTEADELTYCLHIMLRYELEKEIIEGTLSVKDLPKAWNEKIEEYLGITVPNATEGVLQDVHWYAGLIGYFPSYALGNAYASQLFHTMKQELSLNDYSQDKLQEVRLWLGENIHQYGMMKTTSELIREITGEDLNPDYYIEYLKNKYEALYQ</sequence>
<dbReference type="GO" id="GO:0004181">
    <property type="term" value="F:metallocarboxypeptidase activity"/>
    <property type="evidence" value="ECO:0007669"/>
    <property type="project" value="UniProtKB-UniRule"/>
</dbReference>
<keyword evidence="1" id="KW-0645">Protease</keyword>
<organism evidence="5 6">
    <name type="scientific">Fusobacterium equinum</name>
    <dbReference type="NCBI Taxonomy" id="134605"/>
    <lineage>
        <taxon>Bacteria</taxon>
        <taxon>Fusobacteriati</taxon>
        <taxon>Fusobacteriota</taxon>
        <taxon>Fusobacteriia</taxon>
        <taxon>Fusobacteriales</taxon>
        <taxon>Fusobacteriaceae</taxon>
        <taxon>Fusobacterium</taxon>
    </lineage>
</organism>
<dbReference type="GO" id="GO:0046872">
    <property type="term" value="F:metal ion binding"/>
    <property type="evidence" value="ECO:0007669"/>
    <property type="project" value="UniProtKB-KW"/>
</dbReference>
<dbReference type="PANTHER" id="PTHR34217">
    <property type="entry name" value="METAL-DEPENDENT CARBOXYPEPTIDASE"/>
    <property type="match status" value="1"/>
</dbReference>
<dbReference type="EMBL" id="LRPX01000015">
    <property type="protein sequence ID" value="KXA16324.1"/>
    <property type="molecule type" value="Genomic_DNA"/>
</dbReference>
<comment type="cofactor">
    <cofactor evidence="2">
        <name>Zn(2+)</name>
        <dbReference type="ChEBI" id="CHEBI:29105"/>
    </cofactor>
    <text evidence="2">Binds 1 zinc ion per subunit.</text>
</comment>
<keyword evidence="4" id="KW-0175">Coiled coil</keyword>
<dbReference type="CDD" id="cd06460">
    <property type="entry name" value="M32_Taq"/>
    <property type="match status" value="1"/>
</dbReference>
<evidence type="ECO:0000313" key="6">
    <source>
        <dbReference type="Proteomes" id="UP000070617"/>
    </source>
</evidence>
<keyword evidence="1 2" id="KW-0479">Metal-binding</keyword>
<comment type="catalytic activity">
    <reaction evidence="1">
        <text>Release of a C-terminal amino acid with broad specificity, except for -Pro.</text>
        <dbReference type="EC" id="3.4.17.19"/>
    </reaction>
</comment>
<comment type="caution">
    <text evidence="5">The sequence shown here is derived from an EMBL/GenBank/DDBJ whole genome shotgun (WGS) entry which is preliminary data.</text>
</comment>
<accession>A0A133NJ69</accession>
<dbReference type="AlphaFoldDB" id="A0A133NJ69"/>
<feature type="binding site" evidence="2">
    <location>
        <position position="293"/>
    </location>
    <ligand>
        <name>Zn(2+)</name>
        <dbReference type="ChEBI" id="CHEBI:29105"/>
        <note>catalytic</note>
    </ligand>
</feature>
<dbReference type="Proteomes" id="UP000070617">
    <property type="component" value="Unassembled WGS sequence"/>
</dbReference>
<evidence type="ECO:0000256" key="1">
    <source>
        <dbReference type="PIRNR" id="PIRNR006615"/>
    </source>
</evidence>
<dbReference type="Pfam" id="PF02074">
    <property type="entry name" value="Peptidase_M32"/>
    <property type="match status" value="1"/>
</dbReference>
<dbReference type="SUPFAM" id="SSF55486">
    <property type="entry name" value="Metalloproteases ('zincins'), catalytic domain"/>
    <property type="match status" value="1"/>
</dbReference>
<dbReference type="EC" id="3.4.17.19" evidence="1"/>
<feature type="coiled-coil region" evidence="4">
    <location>
        <begin position="65"/>
        <end position="96"/>
    </location>
</feature>
<keyword evidence="1 5" id="KW-0121">Carboxypeptidase</keyword>
<dbReference type="PANTHER" id="PTHR34217:SF1">
    <property type="entry name" value="CARBOXYPEPTIDASE 1"/>
    <property type="match status" value="1"/>
</dbReference>
<evidence type="ECO:0000313" key="5">
    <source>
        <dbReference type="EMBL" id="KXA16324.1"/>
    </source>
</evidence>
<dbReference type="PROSITE" id="PS52034">
    <property type="entry name" value="PEPTIDASE_M32"/>
    <property type="match status" value="1"/>
</dbReference>
<feature type="active site" description="Proton donor/acceptor" evidence="3">
    <location>
        <position position="264"/>
    </location>
</feature>